<proteinExistence type="predicted"/>
<feature type="transmembrane region" description="Helical" evidence="2">
    <location>
        <begin position="475"/>
        <end position="493"/>
    </location>
</feature>
<feature type="region of interest" description="Disordered" evidence="1">
    <location>
        <begin position="1"/>
        <end position="234"/>
    </location>
</feature>
<dbReference type="AlphaFoldDB" id="A0A640UP11"/>
<sequence length="498" mass="51235">MTSPQQPQPQPQPERGSHDTGAHEQPMPAAPPMPPAAPHPPQGQPPQMPPAQEQPGQQQSGQQQPAPEQPAPAREPGTMTLQAQSAPQQPAPAKEAGTMMLQAQGQGPAPAQGQAPQGQAPQGQDQNGQAPAQQPQGPAPAQPSPGRGAGTMMLQAQQQHPEPRPLAAHGPGKDAGTMMLQGPPQAPAPAPAQPQAPAPAPAQPQAAAPAPAQPQAPQPPAPPHPQQAYAGAGGYVSSIPMRPTHLGNALLSEWIKIRSVRSTMWTLGVMIVLIVGIGLLAAALIAGHSDSLGPDSALSFGTFGMMMGLFPLITLGVLVISSEYSTGMIRTTLTACPARGRILTAKAIVFFALSFVITLVCTTVVAIAQNAMLGDMAESTPTGAEWLKATVGVSLFAAMIGLLSLAVGALLRHSAGGITLMTGVYLLPLVLAIFMQADSLKDIQTWLLEYALPSQLNAMYDAGLTSSGPSGWEPLWIVTGLAAVALGSAYAVINKRDV</sequence>
<feature type="compositionally biased region" description="Pro residues" evidence="1">
    <location>
        <begin position="184"/>
        <end position="202"/>
    </location>
</feature>
<feature type="compositionally biased region" description="Low complexity" evidence="1">
    <location>
        <begin position="82"/>
        <end position="93"/>
    </location>
</feature>
<feature type="compositionally biased region" description="Pro residues" evidence="1">
    <location>
        <begin position="1"/>
        <end position="12"/>
    </location>
</feature>
<dbReference type="GeneID" id="96288056"/>
<keyword evidence="4" id="KW-1185">Reference proteome</keyword>
<feature type="compositionally biased region" description="Low complexity" evidence="1">
    <location>
        <begin position="102"/>
        <end position="136"/>
    </location>
</feature>
<feature type="transmembrane region" description="Helical" evidence="2">
    <location>
        <begin position="389"/>
        <end position="411"/>
    </location>
</feature>
<keyword evidence="2" id="KW-1133">Transmembrane helix</keyword>
<feature type="compositionally biased region" description="Low complexity" evidence="1">
    <location>
        <begin position="50"/>
        <end position="66"/>
    </location>
</feature>
<accession>A0A640UP11</accession>
<gene>
    <name evidence="3" type="ORF">Stube_19030</name>
</gene>
<keyword evidence="2" id="KW-0472">Membrane</keyword>
<evidence type="ECO:0000313" key="3">
    <source>
        <dbReference type="EMBL" id="GFE37230.1"/>
    </source>
</evidence>
<dbReference type="RefSeq" id="WP_174878841.1">
    <property type="nucleotide sequence ID" value="NZ_BLIR01000001.1"/>
</dbReference>
<name>A0A640UP11_9ACTN</name>
<dbReference type="Pfam" id="PF12730">
    <property type="entry name" value="ABC2_membrane_4"/>
    <property type="match status" value="1"/>
</dbReference>
<feature type="transmembrane region" description="Helical" evidence="2">
    <location>
        <begin position="298"/>
        <end position="320"/>
    </location>
</feature>
<dbReference type="PANTHER" id="PTHR37305">
    <property type="entry name" value="INTEGRAL MEMBRANE PROTEIN-RELATED"/>
    <property type="match status" value="1"/>
</dbReference>
<dbReference type="PANTHER" id="PTHR37305:SF1">
    <property type="entry name" value="MEMBRANE PROTEIN"/>
    <property type="match status" value="1"/>
</dbReference>
<evidence type="ECO:0000313" key="4">
    <source>
        <dbReference type="Proteomes" id="UP000431826"/>
    </source>
</evidence>
<protein>
    <recommendedName>
        <fullName evidence="5">ABC transporter</fullName>
    </recommendedName>
</protein>
<comment type="caution">
    <text evidence="3">The sequence shown here is derived from an EMBL/GenBank/DDBJ whole genome shotgun (WGS) entry which is preliminary data.</text>
</comment>
<keyword evidence="2" id="KW-0812">Transmembrane</keyword>
<organism evidence="3 4">
    <name type="scientific">Streptomyces tubercidicus</name>
    <dbReference type="NCBI Taxonomy" id="47759"/>
    <lineage>
        <taxon>Bacteria</taxon>
        <taxon>Bacillati</taxon>
        <taxon>Actinomycetota</taxon>
        <taxon>Actinomycetes</taxon>
        <taxon>Kitasatosporales</taxon>
        <taxon>Streptomycetaceae</taxon>
        <taxon>Streptomyces</taxon>
    </lineage>
</organism>
<feature type="compositionally biased region" description="Pro residues" evidence="1">
    <location>
        <begin position="211"/>
        <end position="225"/>
    </location>
</feature>
<feature type="transmembrane region" description="Helical" evidence="2">
    <location>
        <begin position="347"/>
        <end position="369"/>
    </location>
</feature>
<feature type="compositionally biased region" description="Pro residues" evidence="1">
    <location>
        <begin position="28"/>
        <end position="49"/>
    </location>
</feature>
<dbReference type="EMBL" id="BLIR01000001">
    <property type="protein sequence ID" value="GFE37230.1"/>
    <property type="molecule type" value="Genomic_DNA"/>
</dbReference>
<dbReference type="Proteomes" id="UP000431826">
    <property type="component" value="Unassembled WGS sequence"/>
</dbReference>
<evidence type="ECO:0000256" key="2">
    <source>
        <dbReference type="SAM" id="Phobius"/>
    </source>
</evidence>
<reference evidence="3 4" key="1">
    <citation type="submission" date="2019-12" db="EMBL/GenBank/DDBJ databases">
        <title>Whole genome shotgun sequence of Streptomyces tubercidicus NBRC 13090.</title>
        <authorList>
            <person name="Ichikawa N."/>
            <person name="Kimura A."/>
            <person name="Kitahashi Y."/>
            <person name="Komaki H."/>
            <person name="Tamura T."/>
        </authorList>
    </citation>
    <scope>NUCLEOTIDE SEQUENCE [LARGE SCALE GENOMIC DNA]</scope>
    <source>
        <strain evidence="3 4">NBRC 13090</strain>
    </source>
</reference>
<evidence type="ECO:0008006" key="5">
    <source>
        <dbReference type="Google" id="ProtNLM"/>
    </source>
</evidence>
<evidence type="ECO:0000256" key="1">
    <source>
        <dbReference type="SAM" id="MobiDB-lite"/>
    </source>
</evidence>
<feature type="transmembrane region" description="Helical" evidence="2">
    <location>
        <begin position="418"/>
        <end position="437"/>
    </location>
</feature>
<feature type="transmembrane region" description="Helical" evidence="2">
    <location>
        <begin position="264"/>
        <end position="286"/>
    </location>
</feature>